<reference evidence="5 6" key="1">
    <citation type="submission" date="2018-06" db="EMBL/GenBank/DDBJ databases">
        <title>Complete Genomes of Monosporascus.</title>
        <authorList>
            <person name="Robinson A.J."/>
            <person name="Natvig D.O."/>
        </authorList>
    </citation>
    <scope>NUCLEOTIDE SEQUENCE [LARGE SCALE GENOMIC DNA]</scope>
    <source>
        <strain evidence="5 6">CBS 609.92</strain>
    </source>
</reference>
<dbReference type="Gene3D" id="3.40.50.720">
    <property type="entry name" value="NAD(P)-binding Rossmann-like Domain"/>
    <property type="match status" value="1"/>
</dbReference>
<evidence type="ECO:0000313" key="6">
    <source>
        <dbReference type="Proteomes" id="UP000294003"/>
    </source>
</evidence>
<dbReference type="PANTHER" id="PTHR45348:SF1">
    <property type="entry name" value="TRANS-ENOYL REDUCTASE STHE"/>
    <property type="match status" value="1"/>
</dbReference>
<dbReference type="Proteomes" id="UP000294003">
    <property type="component" value="Unassembled WGS sequence"/>
</dbReference>
<evidence type="ECO:0000259" key="4">
    <source>
        <dbReference type="Pfam" id="PF08240"/>
    </source>
</evidence>
<accession>A0ABY0HKP2</accession>
<keyword evidence="3" id="KW-0560">Oxidoreductase</keyword>
<dbReference type="PANTHER" id="PTHR45348">
    <property type="entry name" value="HYPOTHETICAL OXIDOREDUCTASE (EUROFUNG)"/>
    <property type="match status" value="1"/>
</dbReference>
<comment type="similarity">
    <text evidence="1">Belongs to the zinc-containing alcohol dehydrogenase family.</text>
</comment>
<dbReference type="SUPFAM" id="SSF50129">
    <property type="entry name" value="GroES-like"/>
    <property type="match status" value="1"/>
</dbReference>
<keyword evidence="6" id="KW-1185">Reference proteome</keyword>
<name>A0ABY0HKP2_9PEZI</name>
<protein>
    <recommendedName>
        <fullName evidence="4">Alcohol dehydrogenase-like N-terminal domain-containing protein</fullName>
    </recommendedName>
</protein>
<feature type="domain" description="Alcohol dehydrogenase-like N-terminal" evidence="4">
    <location>
        <begin position="2"/>
        <end position="46"/>
    </location>
</feature>
<dbReference type="InterPro" id="IPR047122">
    <property type="entry name" value="Trans-enoyl_RdTase-like"/>
</dbReference>
<dbReference type="Gene3D" id="3.90.180.10">
    <property type="entry name" value="Medium-chain alcohol dehydrogenases, catalytic domain"/>
    <property type="match status" value="1"/>
</dbReference>
<dbReference type="InterPro" id="IPR011032">
    <property type="entry name" value="GroES-like_sf"/>
</dbReference>
<evidence type="ECO:0000256" key="1">
    <source>
        <dbReference type="ARBA" id="ARBA00008072"/>
    </source>
</evidence>
<sequence length="180" mass="19092">MVPVKTAAVTDNHVDMKLLNYSAAAGVIVGHDFAGTVVALGADAQARGWVGSANPSMNSLRPGVGMFAEYVGASNLVLSFGVDKVFDYHSPTCAADIRACTRNKLVMTLDCITQADTTQLCYAAIGRALAAATSLWNPSGGRDSNPTLDDQAVLDLGIDHLRSRWSWSLLLFNPLGSRLH</sequence>
<evidence type="ECO:0000256" key="3">
    <source>
        <dbReference type="ARBA" id="ARBA00023002"/>
    </source>
</evidence>
<dbReference type="InterPro" id="IPR013154">
    <property type="entry name" value="ADH-like_N"/>
</dbReference>
<organism evidence="5 6">
    <name type="scientific">Monosporascus cannonballus</name>
    <dbReference type="NCBI Taxonomy" id="155416"/>
    <lineage>
        <taxon>Eukaryota</taxon>
        <taxon>Fungi</taxon>
        <taxon>Dikarya</taxon>
        <taxon>Ascomycota</taxon>
        <taxon>Pezizomycotina</taxon>
        <taxon>Sordariomycetes</taxon>
        <taxon>Xylariomycetidae</taxon>
        <taxon>Xylariales</taxon>
        <taxon>Xylariales incertae sedis</taxon>
        <taxon>Monosporascus</taxon>
    </lineage>
</organism>
<keyword evidence="2" id="KW-0547">Nucleotide-binding</keyword>
<dbReference type="Pfam" id="PF08240">
    <property type="entry name" value="ADH_N"/>
    <property type="match status" value="1"/>
</dbReference>
<dbReference type="EMBL" id="QJNS01000024">
    <property type="protein sequence ID" value="RYO92802.1"/>
    <property type="molecule type" value="Genomic_DNA"/>
</dbReference>
<evidence type="ECO:0000256" key="2">
    <source>
        <dbReference type="ARBA" id="ARBA00022741"/>
    </source>
</evidence>
<evidence type="ECO:0000313" key="5">
    <source>
        <dbReference type="EMBL" id="RYO92802.1"/>
    </source>
</evidence>
<comment type="caution">
    <text evidence="5">The sequence shown here is derived from an EMBL/GenBank/DDBJ whole genome shotgun (WGS) entry which is preliminary data.</text>
</comment>
<gene>
    <name evidence="5" type="ORF">DL762_001508</name>
</gene>
<proteinExistence type="inferred from homology"/>